<dbReference type="STRING" id="1612202.SAMN05421734_102404"/>
<dbReference type="EMBL" id="FMYI01000002">
    <property type="protein sequence ID" value="SDB91088.1"/>
    <property type="molecule type" value="Genomic_DNA"/>
</dbReference>
<reference evidence="3" key="1">
    <citation type="submission" date="2016-09" db="EMBL/GenBank/DDBJ databases">
        <authorList>
            <person name="Varghese N."/>
            <person name="Submissions S."/>
        </authorList>
    </citation>
    <scope>NUCLEOTIDE SEQUENCE [LARGE SCALE GENOMIC DNA]</scope>
    <source>
        <strain evidence="3">S5</strain>
    </source>
</reference>
<evidence type="ECO:0000313" key="3">
    <source>
        <dbReference type="Proteomes" id="UP000242949"/>
    </source>
</evidence>
<dbReference type="InterPro" id="IPR046350">
    <property type="entry name" value="Cystatin_sf"/>
</dbReference>
<evidence type="ECO:0000256" key="1">
    <source>
        <dbReference type="SAM" id="Phobius"/>
    </source>
</evidence>
<sequence length="175" mass="20838">MRRNRQAQSFELNRWKIVVLIMVMLFLMVLTYLVYVYYSFEQSAQQGFDETIERIQTNDASFEVDSITRFHGDHHYHVVQGEREGEDLIIFVNQSDDETEPVEFNQEDLEDEEQLLSDWESTNTYQDIHQTNIGIRQNTPLFEIIYRDQQGRLSYDYYRLDTGEYDSGISFASQS</sequence>
<gene>
    <name evidence="2" type="ORF">SAMN05421734_102404</name>
</gene>
<keyword evidence="1" id="KW-0812">Transmembrane</keyword>
<evidence type="ECO:0000313" key="2">
    <source>
        <dbReference type="EMBL" id="SDB91088.1"/>
    </source>
</evidence>
<keyword evidence="1" id="KW-1133">Transmembrane helix</keyword>
<dbReference type="AlphaFoldDB" id="A0A1G6HAH7"/>
<keyword evidence="3" id="KW-1185">Reference proteome</keyword>
<dbReference type="OrthoDB" id="2381181at2"/>
<dbReference type="Proteomes" id="UP000242949">
    <property type="component" value="Unassembled WGS sequence"/>
</dbReference>
<name>A0A1G6HAH7_9BACI</name>
<protein>
    <submittedName>
        <fullName evidence="2">Uncharacterized protein YpmB</fullName>
    </submittedName>
</protein>
<keyword evidence="1" id="KW-0472">Membrane</keyword>
<organism evidence="2 3">
    <name type="scientific">Pelagirhabdus alkalitolerans</name>
    <dbReference type="NCBI Taxonomy" id="1612202"/>
    <lineage>
        <taxon>Bacteria</taxon>
        <taxon>Bacillati</taxon>
        <taxon>Bacillota</taxon>
        <taxon>Bacilli</taxon>
        <taxon>Bacillales</taxon>
        <taxon>Bacillaceae</taxon>
        <taxon>Pelagirhabdus</taxon>
    </lineage>
</organism>
<feature type="transmembrane region" description="Helical" evidence="1">
    <location>
        <begin position="12"/>
        <end position="38"/>
    </location>
</feature>
<accession>A0A1G6HAH7</accession>
<dbReference type="SUPFAM" id="SSF54403">
    <property type="entry name" value="Cystatin/monellin"/>
    <property type="match status" value="1"/>
</dbReference>
<dbReference type="Gene3D" id="3.10.450.40">
    <property type="match status" value="2"/>
</dbReference>
<dbReference type="RefSeq" id="WP_090793554.1">
    <property type="nucleotide sequence ID" value="NZ_FMYI01000002.1"/>
</dbReference>
<proteinExistence type="predicted"/>